<evidence type="ECO:0000313" key="2">
    <source>
        <dbReference type="WBParaSite" id="PS1159_v2.g17867.t1"/>
    </source>
</evidence>
<dbReference type="WBParaSite" id="PS1159_v2.g17867.t1">
    <property type="protein sequence ID" value="PS1159_v2.g17867.t1"/>
    <property type="gene ID" value="PS1159_v2.g17867"/>
</dbReference>
<evidence type="ECO:0000313" key="1">
    <source>
        <dbReference type="Proteomes" id="UP000887580"/>
    </source>
</evidence>
<protein>
    <submittedName>
        <fullName evidence="2">Fucosyltransferase</fullName>
    </submittedName>
</protein>
<dbReference type="Proteomes" id="UP000887580">
    <property type="component" value="Unplaced"/>
</dbReference>
<sequence>MELTLISFIEVPKRKKMDYRNRLHNPETWRRLIIVSVILIVFVLGMISIFELIITHRSANIDFENSKSERLPLPDIHWPLRNGIPDIARPKRFDSCPYYQINYNISRREENLLVSDCHFNNSDERTFAFQNVSYNGKLITVYAPGHFPETYFGDYCNVEVKTDTSFATKADIVLIKTQVDHEPFYNFVRPEKQIWIMNFMENKPHAAVWIASNCWTSNSRRQLAEQLSFVYKVDMFGKCGQRELHAGDFTKMLKTDYRYYLSFENSNCDEYITEKVFRNAFSHDLIPIVYGASKADYEKALPPNSYIFYGDFESSNELAEYLHKVDEDKELYKTFFEWKKIYKPSNYNLFERLCSLYDFAPRKVYHDLNGWWNSKKCKHIRFQDLWSKQARQ</sequence>
<organism evidence="1 2">
    <name type="scientific">Panagrolaimus sp. PS1159</name>
    <dbReference type="NCBI Taxonomy" id="55785"/>
    <lineage>
        <taxon>Eukaryota</taxon>
        <taxon>Metazoa</taxon>
        <taxon>Ecdysozoa</taxon>
        <taxon>Nematoda</taxon>
        <taxon>Chromadorea</taxon>
        <taxon>Rhabditida</taxon>
        <taxon>Tylenchina</taxon>
        <taxon>Panagrolaimomorpha</taxon>
        <taxon>Panagrolaimoidea</taxon>
        <taxon>Panagrolaimidae</taxon>
        <taxon>Panagrolaimus</taxon>
    </lineage>
</organism>
<reference evidence="2" key="1">
    <citation type="submission" date="2022-11" db="UniProtKB">
        <authorList>
            <consortium name="WormBaseParasite"/>
        </authorList>
    </citation>
    <scope>IDENTIFICATION</scope>
</reference>
<proteinExistence type="predicted"/>
<accession>A0AC35FIV3</accession>
<name>A0AC35FIV3_9BILA</name>